<dbReference type="EMBL" id="JAMOIM010000102">
    <property type="protein sequence ID" value="MCW6513152.1"/>
    <property type="molecule type" value="Genomic_DNA"/>
</dbReference>
<reference evidence="1" key="1">
    <citation type="submission" date="2022-05" db="EMBL/GenBank/DDBJ databases">
        <authorList>
            <person name="Pankratov T."/>
        </authorList>
    </citation>
    <scope>NUCLEOTIDE SEQUENCE</scope>
    <source>
        <strain evidence="1">BP6-180914</strain>
    </source>
</reference>
<comment type="caution">
    <text evidence="1">The sequence shown here is derived from an EMBL/GenBank/DDBJ whole genome shotgun (WGS) entry which is preliminary data.</text>
</comment>
<gene>
    <name evidence="1" type="ORF">M8523_35490</name>
</gene>
<accession>A0AA41ZC41</accession>
<evidence type="ECO:0000313" key="1">
    <source>
        <dbReference type="EMBL" id="MCW6513152.1"/>
    </source>
</evidence>
<organism evidence="1 2">
    <name type="scientific">Lichenifustis flavocetrariae</name>
    <dbReference type="NCBI Taxonomy" id="2949735"/>
    <lineage>
        <taxon>Bacteria</taxon>
        <taxon>Pseudomonadati</taxon>
        <taxon>Pseudomonadota</taxon>
        <taxon>Alphaproteobacteria</taxon>
        <taxon>Hyphomicrobiales</taxon>
        <taxon>Lichenihabitantaceae</taxon>
        <taxon>Lichenifustis</taxon>
    </lineage>
</organism>
<dbReference type="AlphaFoldDB" id="A0AA41ZC41"/>
<evidence type="ECO:0000313" key="2">
    <source>
        <dbReference type="Proteomes" id="UP001165667"/>
    </source>
</evidence>
<keyword evidence="2" id="KW-1185">Reference proteome</keyword>
<sequence length="86" mass="9149">MPDRINHIEALRHLDLEGALSGLDLTDAEGMAIRAAVDLWSLSQTPPLAGNAAIRAALKDWLTGIGLWAHVEPDRAGQNTNKNAAA</sequence>
<proteinExistence type="predicted"/>
<name>A0AA41ZC41_9HYPH</name>
<protein>
    <submittedName>
        <fullName evidence="1">Uncharacterized protein</fullName>
    </submittedName>
</protein>
<dbReference type="Proteomes" id="UP001165667">
    <property type="component" value="Unassembled WGS sequence"/>
</dbReference>